<dbReference type="GO" id="GO:0000155">
    <property type="term" value="F:phosphorelay sensor kinase activity"/>
    <property type="evidence" value="ECO:0007669"/>
    <property type="project" value="TreeGrafter"/>
</dbReference>
<accession>A0A2D6YGQ8</accession>
<evidence type="ECO:0000256" key="1">
    <source>
        <dbReference type="ARBA" id="ARBA00000085"/>
    </source>
</evidence>
<evidence type="ECO:0000256" key="2">
    <source>
        <dbReference type="ARBA" id="ARBA00012438"/>
    </source>
</evidence>
<dbReference type="InterPro" id="IPR005467">
    <property type="entry name" value="His_kinase_dom"/>
</dbReference>
<dbReference type="EC" id="2.7.13.3" evidence="2"/>
<dbReference type="InterPro" id="IPR036890">
    <property type="entry name" value="HATPase_C_sf"/>
</dbReference>
<keyword evidence="6" id="KW-0812">Transmembrane</keyword>
<dbReference type="PANTHER" id="PTHR43547:SF2">
    <property type="entry name" value="HYBRID SIGNAL TRANSDUCTION HISTIDINE KINASE C"/>
    <property type="match status" value="1"/>
</dbReference>
<feature type="transmembrane region" description="Helical" evidence="6">
    <location>
        <begin position="173"/>
        <end position="194"/>
    </location>
</feature>
<dbReference type="PROSITE" id="PS50109">
    <property type="entry name" value="HIS_KIN"/>
    <property type="match status" value="1"/>
</dbReference>
<dbReference type="PANTHER" id="PTHR43547">
    <property type="entry name" value="TWO-COMPONENT HISTIDINE KINASE"/>
    <property type="match status" value="1"/>
</dbReference>
<organism evidence="8 9">
    <name type="scientific">SAR324 cluster bacterium</name>
    <dbReference type="NCBI Taxonomy" id="2024889"/>
    <lineage>
        <taxon>Bacteria</taxon>
        <taxon>Deltaproteobacteria</taxon>
        <taxon>SAR324 cluster</taxon>
    </lineage>
</organism>
<protein>
    <recommendedName>
        <fullName evidence="2">histidine kinase</fullName>
        <ecNumber evidence="2">2.7.13.3</ecNumber>
    </recommendedName>
</protein>
<feature type="domain" description="Histidine kinase" evidence="7">
    <location>
        <begin position="295"/>
        <end position="511"/>
    </location>
</feature>
<feature type="coiled-coil region" evidence="4">
    <location>
        <begin position="252"/>
        <end position="289"/>
    </location>
</feature>
<dbReference type="CDD" id="cd00075">
    <property type="entry name" value="HATPase"/>
    <property type="match status" value="1"/>
</dbReference>
<dbReference type="SUPFAM" id="SSF55874">
    <property type="entry name" value="ATPase domain of HSP90 chaperone/DNA topoisomerase II/histidine kinase"/>
    <property type="match status" value="1"/>
</dbReference>
<keyword evidence="6" id="KW-0472">Membrane</keyword>
<dbReference type="Gene3D" id="3.30.565.10">
    <property type="entry name" value="Histidine kinase-like ATPase, C-terminal domain"/>
    <property type="match status" value="1"/>
</dbReference>
<name>A0A2D6YGQ8_9DELT</name>
<evidence type="ECO:0000256" key="6">
    <source>
        <dbReference type="SAM" id="Phobius"/>
    </source>
</evidence>
<evidence type="ECO:0000256" key="4">
    <source>
        <dbReference type="SAM" id="Coils"/>
    </source>
</evidence>
<sequence>MLSRSLRSRGRKLLSPSQRRKPIRHRPERRLGTRRLRKLPLSLLAAVIFALSLSLQLAFFTWEPAQPRLPVTQLTALNKLVQQINQLLGQDEPAKQLAIQDLLDQEVQGAVQLLYLDRQIKQSQVSLPDLPPHQVFQPLDDSQILLTLPVGLDKVRGLLVVRQKIPPPPPPDWLAAMLLSGAIAVASIALVLWLKTSNTMGQIDLLCRQFLRYRRENETQEMEFPTTSRRPRELELRVAVLQDLWVKFQNVQVELTENVEALEQSKQQLENTIEDLRKAKQQEQRLIELGYAVAEFGHDIGNANGSIMSYSSLVLQQLDKPILEPMEVARALVHIRKVELASKNVAGLTEDILEFARGKMQLNKTQHQVEDFIAQLEVYLGFAEDMDIQYKYPKNIHARLEFDGRKISRVLVNLVKNAWEKLREQEEGSITVVLHQERKNLLIRVRDNGAPIPAQVLPVIFHSFQTEGKEKGTGLGLAISKKMVEAHGGEIRAENLEAGGVQFEIWLPNAYQTTSTNSPAGSDETLPQAANY</sequence>
<evidence type="ECO:0000313" key="9">
    <source>
        <dbReference type="Proteomes" id="UP000226525"/>
    </source>
</evidence>
<dbReference type="EMBL" id="NZEX01000026">
    <property type="protein sequence ID" value="MAH62364.1"/>
    <property type="molecule type" value="Genomic_DNA"/>
</dbReference>
<dbReference type="Proteomes" id="UP000226525">
    <property type="component" value="Unassembled WGS sequence"/>
</dbReference>
<dbReference type="AlphaFoldDB" id="A0A2D6YGQ8"/>
<dbReference type="PRINTS" id="PR00344">
    <property type="entry name" value="BCTRLSENSOR"/>
</dbReference>
<dbReference type="InterPro" id="IPR004358">
    <property type="entry name" value="Sig_transdc_His_kin-like_C"/>
</dbReference>
<keyword evidence="4" id="KW-0175">Coiled coil</keyword>
<dbReference type="Pfam" id="PF02518">
    <property type="entry name" value="HATPase_c"/>
    <property type="match status" value="1"/>
</dbReference>
<gene>
    <name evidence="8" type="ORF">CMN54_02710</name>
</gene>
<dbReference type="InterPro" id="IPR003594">
    <property type="entry name" value="HATPase_dom"/>
</dbReference>
<comment type="caution">
    <text evidence="8">The sequence shown here is derived from an EMBL/GenBank/DDBJ whole genome shotgun (WGS) entry which is preliminary data.</text>
</comment>
<reference evidence="9" key="1">
    <citation type="submission" date="2017-09" db="EMBL/GenBank/DDBJ databases">
        <title>The Reconstruction of 2,631 Draft Metagenome-Assembled Genomes from the Global Oceans.</title>
        <authorList>
            <person name="Tully B.J."/>
            <person name="Graham E.D."/>
            <person name="Heidelberg J.F."/>
        </authorList>
    </citation>
    <scope>NUCLEOTIDE SEQUENCE [LARGE SCALE GENOMIC DNA]</scope>
</reference>
<comment type="catalytic activity">
    <reaction evidence="1">
        <text>ATP + protein L-histidine = ADP + protein N-phospho-L-histidine.</text>
        <dbReference type="EC" id="2.7.13.3"/>
    </reaction>
</comment>
<evidence type="ECO:0000256" key="3">
    <source>
        <dbReference type="ARBA" id="ARBA00022553"/>
    </source>
</evidence>
<feature type="region of interest" description="Disordered" evidence="5">
    <location>
        <begin position="1"/>
        <end position="31"/>
    </location>
</feature>
<dbReference type="SMART" id="SM00387">
    <property type="entry name" value="HATPase_c"/>
    <property type="match status" value="1"/>
</dbReference>
<evidence type="ECO:0000259" key="7">
    <source>
        <dbReference type="PROSITE" id="PS50109"/>
    </source>
</evidence>
<proteinExistence type="predicted"/>
<keyword evidence="6" id="KW-1133">Transmembrane helix</keyword>
<evidence type="ECO:0000313" key="8">
    <source>
        <dbReference type="EMBL" id="MAH62364.1"/>
    </source>
</evidence>
<keyword evidence="3" id="KW-0597">Phosphoprotein</keyword>
<evidence type="ECO:0000256" key="5">
    <source>
        <dbReference type="SAM" id="MobiDB-lite"/>
    </source>
</evidence>